<sequence>MAELQIRPANEASWDDLQAIFGTRGSGARCQCQRYKLLPRESFADQPVEERQFRLREQTECGTPGAATTSGLVAYLDDQPVGWCAVQPRPEFPGLRHSSVPWAGRDEDRSDPTVWAITCVFARAHFRKRGVSAALIVAAVDFARARGADALEAYPMTTRAAIDEELHHGILSSYLDAGFTELTRPTQRRAVVRVDF</sequence>
<protein>
    <submittedName>
        <fullName evidence="2">GNAT family N-acetyltransferase</fullName>
    </submittedName>
</protein>
<reference evidence="2" key="1">
    <citation type="submission" date="2022-06" db="EMBL/GenBank/DDBJ databases">
        <title>Ornithinimicrobium HY1793.</title>
        <authorList>
            <person name="Huang Y."/>
        </authorList>
    </citation>
    <scope>NUCLEOTIDE SEQUENCE</scope>
    <source>
        <strain evidence="2">HY1793</strain>
    </source>
</reference>
<dbReference type="SUPFAM" id="SSF55729">
    <property type="entry name" value="Acyl-CoA N-acyltransferases (Nat)"/>
    <property type="match status" value="1"/>
</dbReference>
<name>A0ABY4YXM0_9MICO</name>
<evidence type="ECO:0000313" key="3">
    <source>
        <dbReference type="Proteomes" id="UP001056455"/>
    </source>
</evidence>
<keyword evidence="3" id="KW-1185">Reference proteome</keyword>
<dbReference type="Gene3D" id="3.40.630.30">
    <property type="match status" value="1"/>
</dbReference>
<dbReference type="InterPro" id="IPR000182">
    <property type="entry name" value="GNAT_dom"/>
</dbReference>
<gene>
    <name evidence="2" type="ORF">NF556_04900</name>
</gene>
<dbReference type="RefSeq" id="WP_252594374.1">
    <property type="nucleotide sequence ID" value="NZ_CP099489.1"/>
</dbReference>
<dbReference type="InterPro" id="IPR016181">
    <property type="entry name" value="Acyl_CoA_acyltransferase"/>
</dbReference>
<proteinExistence type="predicted"/>
<evidence type="ECO:0000259" key="1">
    <source>
        <dbReference type="PROSITE" id="PS51186"/>
    </source>
</evidence>
<feature type="domain" description="N-acetyltransferase" evidence="1">
    <location>
        <begin position="4"/>
        <end position="196"/>
    </location>
</feature>
<accession>A0ABY4YXM0</accession>
<dbReference type="EMBL" id="CP099489">
    <property type="protein sequence ID" value="USQ80990.1"/>
    <property type="molecule type" value="Genomic_DNA"/>
</dbReference>
<dbReference type="Pfam" id="PF00583">
    <property type="entry name" value="Acetyltransf_1"/>
    <property type="match status" value="1"/>
</dbReference>
<organism evidence="2 3">
    <name type="scientific">Ornithinimicrobium faecis</name>
    <dbReference type="NCBI Taxonomy" id="2934158"/>
    <lineage>
        <taxon>Bacteria</taxon>
        <taxon>Bacillati</taxon>
        <taxon>Actinomycetota</taxon>
        <taxon>Actinomycetes</taxon>
        <taxon>Micrococcales</taxon>
        <taxon>Ornithinimicrobiaceae</taxon>
        <taxon>Ornithinimicrobium</taxon>
    </lineage>
</organism>
<evidence type="ECO:0000313" key="2">
    <source>
        <dbReference type="EMBL" id="USQ80990.1"/>
    </source>
</evidence>
<dbReference type="PROSITE" id="PS51186">
    <property type="entry name" value="GNAT"/>
    <property type="match status" value="1"/>
</dbReference>
<dbReference type="Proteomes" id="UP001056455">
    <property type="component" value="Chromosome"/>
</dbReference>
<dbReference type="CDD" id="cd04301">
    <property type="entry name" value="NAT_SF"/>
    <property type="match status" value="1"/>
</dbReference>